<dbReference type="GO" id="GO:0003677">
    <property type="term" value="F:DNA binding"/>
    <property type="evidence" value="ECO:0007669"/>
    <property type="project" value="InterPro"/>
</dbReference>
<accession>A0A3D9AHD1</accession>
<evidence type="ECO:0000313" key="2">
    <source>
        <dbReference type="EMBL" id="REC40442.1"/>
    </source>
</evidence>
<feature type="region of interest" description="Disordered" evidence="1">
    <location>
        <begin position="288"/>
        <end position="315"/>
    </location>
</feature>
<feature type="compositionally biased region" description="Basic and acidic residues" evidence="1">
    <location>
        <begin position="288"/>
        <end position="299"/>
    </location>
</feature>
<dbReference type="SUPFAM" id="SSF56731">
    <property type="entry name" value="DNA primase core"/>
    <property type="match status" value="1"/>
</dbReference>
<dbReference type="EMBL" id="QNVU01000076">
    <property type="protein sequence ID" value="REC40442.1"/>
    <property type="molecule type" value="Genomic_DNA"/>
</dbReference>
<dbReference type="InterPro" id="IPR050219">
    <property type="entry name" value="DnaG_primase"/>
</dbReference>
<reference evidence="2 3" key="1">
    <citation type="journal article" date="2004" name="Emerg. Infect. Dis.">
        <title>Amoebae-resisting bacteria isolated from human nasal swabs by amoebal coculture.</title>
        <authorList>
            <person name="Greub G."/>
            <person name="La Scola B."/>
            <person name="Raoult D."/>
        </authorList>
    </citation>
    <scope>NUCLEOTIDE SEQUENCE [LARGE SCALE GENOMIC DNA]</scope>
    <source>
        <strain evidence="2 3">CCUG 51329</strain>
    </source>
</reference>
<sequence length="315" mass="36851">MNCKQFNSVKLEEILVSLGHHPTKQNEKEAWFLNPFYTETQASFKINKNLNYWHLHSEGIGGNNVDFMKKYLNASVKEVLEWAEKQNFSSFQSQKDYHSKSSSLNYNITEIKELQNENLKIYLQQRGLSPTVYSLVKEVHFAIGEKKLYAIGFENLSGGWELRNQFYKGSLLKKDISVVNLNNNLEKNKNVVVFEGFIDALSFVEMKPFFNGDLLVMNSVSLLNRTNEFLKYYSEIHLFLDNDKAGENCKTSILKSFPEAKNHSEIYALHKDLNDYLLSKNKTKIEKQQQQEQEFKQEQQESEINQANPIYKRKR</sequence>
<dbReference type="GO" id="GO:0008270">
    <property type="term" value="F:zinc ion binding"/>
    <property type="evidence" value="ECO:0007669"/>
    <property type="project" value="InterPro"/>
</dbReference>
<dbReference type="PANTHER" id="PTHR30313">
    <property type="entry name" value="DNA PRIMASE"/>
    <property type="match status" value="1"/>
</dbReference>
<dbReference type="Gene3D" id="3.90.580.10">
    <property type="entry name" value="Zinc finger, CHC2-type domain"/>
    <property type="match status" value="1"/>
</dbReference>
<organism evidence="2 3">
    <name type="scientific">Candidatus Chryseobacterium massiliense</name>
    <dbReference type="NCBI Taxonomy" id="204089"/>
    <lineage>
        <taxon>Bacteria</taxon>
        <taxon>Pseudomonadati</taxon>
        <taxon>Bacteroidota</taxon>
        <taxon>Flavobacteriia</taxon>
        <taxon>Flavobacteriales</taxon>
        <taxon>Weeksellaceae</taxon>
        <taxon>Chryseobacterium group</taxon>
        <taxon>Chryseobacterium</taxon>
    </lineage>
</organism>
<dbReference type="Proteomes" id="UP000256924">
    <property type="component" value="Unassembled WGS sequence"/>
</dbReference>
<dbReference type="GO" id="GO:0005737">
    <property type="term" value="C:cytoplasm"/>
    <property type="evidence" value="ECO:0007669"/>
    <property type="project" value="TreeGrafter"/>
</dbReference>
<evidence type="ECO:0000313" key="3">
    <source>
        <dbReference type="Proteomes" id="UP000256924"/>
    </source>
</evidence>
<keyword evidence="3" id="KW-1185">Reference proteome</keyword>
<comment type="caution">
    <text evidence="2">The sequence shown here is derived from an EMBL/GenBank/DDBJ whole genome shotgun (WGS) entry which is preliminary data.</text>
</comment>
<dbReference type="Pfam" id="PF13155">
    <property type="entry name" value="Toprim_2"/>
    <property type="match status" value="1"/>
</dbReference>
<protein>
    <submittedName>
        <fullName evidence="2">Uncharacterized protein</fullName>
    </submittedName>
</protein>
<dbReference type="InterPro" id="IPR036977">
    <property type="entry name" value="DNA_primase_Znf_CHC2"/>
</dbReference>
<dbReference type="GO" id="GO:0006269">
    <property type="term" value="P:DNA replication, synthesis of primer"/>
    <property type="evidence" value="ECO:0007669"/>
    <property type="project" value="TreeGrafter"/>
</dbReference>
<gene>
    <name evidence="2" type="ORF">DRF68_20120</name>
</gene>
<dbReference type="RefSeq" id="WP_116100110.1">
    <property type="nucleotide sequence ID" value="NZ_QNVU01000076.1"/>
</dbReference>
<proteinExistence type="predicted"/>
<dbReference type="SUPFAM" id="SSF57783">
    <property type="entry name" value="Zinc beta-ribbon"/>
    <property type="match status" value="1"/>
</dbReference>
<dbReference type="Gene3D" id="3.40.1360.10">
    <property type="match status" value="1"/>
</dbReference>
<name>A0A3D9AHD1_9FLAO</name>
<dbReference type="AlphaFoldDB" id="A0A3D9AHD1"/>
<dbReference type="PANTHER" id="PTHR30313:SF2">
    <property type="entry name" value="DNA PRIMASE"/>
    <property type="match status" value="1"/>
</dbReference>
<evidence type="ECO:0000256" key="1">
    <source>
        <dbReference type="SAM" id="MobiDB-lite"/>
    </source>
</evidence>